<name>A0ABT1C6U8_9HYPH</name>
<dbReference type="RefSeq" id="WP_252819122.1">
    <property type="nucleotide sequence ID" value="NZ_JAMXQS010000005.1"/>
</dbReference>
<comment type="caution">
    <text evidence="1">The sequence shown here is derived from an EMBL/GenBank/DDBJ whole genome shotgun (WGS) entry which is preliminary data.</text>
</comment>
<organism evidence="1 2">
    <name type="scientific">Mesorhizobium liriopis</name>
    <dbReference type="NCBI Taxonomy" id="2953882"/>
    <lineage>
        <taxon>Bacteria</taxon>
        <taxon>Pseudomonadati</taxon>
        <taxon>Pseudomonadota</taxon>
        <taxon>Alphaproteobacteria</taxon>
        <taxon>Hyphomicrobiales</taxon>
        <taxon>Phyllobacteriaceae</taxon>
        <taxon>Mesorhizobium</taxon>
    </lineage>
</organism>
<evidence type="ECO:0000313" key="1">
    <source>
        <dbReference type="EMBL" id="MCO6050482.1"/>
    </source>
</evidence>
<keyword evidence="2" id="KW-1185">Reference proteome</keyword>
<dbReference type="EMBL" id="JAMXQS010000005">
    <property type="protein sequence ID" value="MCO6050482.1"/>
    <property type="molecule type" value="Genomic_DNA"/>
</dbReference>
<evidence type="ECO:0000313" key="2">
    <source>
        <dbReference type="Proteomes" id="UP001205906"/>
    </source>
</evidence>
<protein>
    <submittedName>
        <fullName evidence="1">Uncharacterized protein</fullName>
    </submittedName>
</protein>
<reference evidence="1 2" key="1">
    <citation type="submission" date="2022-06" db="EMBL/GenBank/DDBJ databases">
        <title>Mesorhizobium sp. strain RP14 Genome sequencing and assembly.</title>
        <authorList>
            <person name="Kim I."/>
        </authorList>
    </citation>
    <scope>NUCLEOTIDE SEQUENCE [LARGE SCALE GENOMIC DNA]</scope>
    <source>
        <strain evidence="2">RP14(2022)</strain>
    </source>
</reference>
<proteinExistence type="predicted"/>
<sequence>MAATTASPSDCRHLSAMEPELRRLHGLMLTARIMGEAHDHIEPDAIGALAGCSVEIIERLSANWELAFSSEARAMGGEEGTHS</sequence>
<accession>A0ABT1C6U8</accession>
<gene>
    <name evidence="1" type="ORF">NGM99_11890</name>
</gene>
<dbReference type="Proteomes" id="UP001205906">
    <property type="component" value="Unassembled WGS sequence"/>
</dbReference>